<dbReference type="AlphaFoldDB" id="Q89HI0"/>
<accession>Q89HI0</accession>
<dbReference type="EMBL" id="BA000040">
    <property type="protein sequence ID" value="BAC51276.1"/>
    <property type="molecule type" value="Genomic_DNA"/>
</dbReference>
<evidence type="ECO:0000313" key="8">
    <source>
        <dbReference type="Proteomes" id="UP000002526"/>
    </source>
</evidence>
<organism evidence="7 8">
    <name type="scientific">Bradyrhizobium diazoefficiens (strain JCM 10833 / BCRC 13528 / IAM 13628 / NBRC 14792 / USDA 110)</name>
    <dbReference type="NCBI Taxonomy" id="224911"/>
    <lineage>
        <taxon>Bacteria</taxon>
        <taxon>Pseudomonadati</taxon>
        <taxon>Pseudomonadota</taxon>
        <taxon>Alphaproteobacteria</taxon>
        <taxon>Hyphomicrobiales</taxon>
        <taxon>Nitrobacteraceae</taxon>
        <taxon>Bradyrhizobium</taxon>
    </lineage>
</organism>
<feature type="transmembrane region" description="Helical" evidence="6">
    <location>
        <begin position="350"/>
        <end position="373"/>
    </location>
</feature>
<dbReference type="KEGG" id="bja:bll6011"/>
<dbReference type="InterPro" id="IPR050833">
    <property type="entry name" value="Poly_Biosynth_Transport"/>
</dbReference>
<feature type="transmembrane region" description="Helical" evidence="6">
    <location>
        <begin position="90"/>
        <end position="114"/>
    </location>
</feature>
<feature type="transmembrane region" description="Helical" evidence="6">
    <location>
        <begin position="134"/>
        <end position="157"/>
    </location>
</feature>
<dbReference type="PATRIC" id="fig|224911.44.peg.5961"/>
<keyword evidence="4 6" id="KW-1133">Transmembrane helix</keyword>
<dbReference type="eggNOG" id="COG2244">
    <property type="taxonomic scope" value="Bacteria"/>
</dbReference>
<dbReference type="InParanoid" id="Q89HI0"/>
<feature type="transmembrane region" description="Helical" evidence="6">
    <location>
        <begin position="164"/>
        <end position="183"/>
    </location>
</feature>
<keyword evidence="8" id="KW-1185">Reference proteome</keyword>
<dbReference type="EnsemblBacteria" id="BAC51276">
    <property type="protein sequence ID" value="BAC51276"/>
    <property type="gene ID" value="BAC51276"/>
</dbReference>
<reference evidence="8" key="1">
    <citation type="journal article" date="2002" name="DNA Res.">
        <title>Complete genomic sequence of nitrogen-fixing symbiotic bacterium Bradyrhizobium japonicum USDA110.</title>
        <authorList>
            <person name="Kaneko T."/>
            <person name="Nakamura Y."/>
            <person name="Sato S."/>
            <person name="Minamisawa K."/>
            <person name="Uchiumi T."/>
            <person name="Sasamoto S."/>
            <person name="Watanabe A."/>
            <person name="Idesawa K."/>
            <person name="Iriguchi M."/>
            <person name="Kawashima K."/>
            <person name="Kohara M."/>
            <person name="Matsumoto M."/>
            <person name="Shimpo S."/>
            <person name="Tsuruoka H."/>
            <person name="Wada T."/>
            <person name="Yamada M."/>
            <person name="Tabata S."/>
        </authorList>
    </citation>
    <scope>NUCLEOTIDE SEQUENCE [LARGE SCALE GENOMIC DNA]</scope>
    <source>
        <strain evidence="8">JCM 10833 / BCRC 13528 / IAM 13628 / NBRC 14792 / USDA 110</strain>
    </source>
</reference>
<feature type="transmembrane region" description="Helical" evidence="6">
    <location>
        <begin position="314"/>
        <end position="338"/>
    </location>
</feature>
<dbReference type="STRING" id="224911.AAV28_27585"/>
<sequence>MAGMTLGKKPPDLLGNSAWNAIAFLVAVALNLAILPFVVVHLGLAAFGVAGLVTACIAPALVFSNALGLSTARELAQRLEPSDREDARRLFATAVTLAVGAGAPITIFFLFAGAPLARLGFHLAGPAADDLGRAFALAGTGWLCQCLSAVFVSLFTARQDYRRIASIGMASTVVTTLSMLLLIPASPYASTFLGCQALGFATSLLMALVWSRGAMGQWLAPPGLHRDALGRLVRFGSWQVAAQGGALLAGQADRYLLGALLQPQFVGFYGVAQRLQEATYIGILKVGEILFPYFSTLQKESEDRRGDLLFRSSWILNVLAASALGGLIPVAGPLLHVWTGAEVAAEAARVLVVLSIAGIIGSSANVFGFYLLAQGRSRSNALIALVTGVVTLVTSAIALPRFGWQAAGWSACAGMIAQMVTIVLLLRRSFDLADMWPRVVHCVLMPLGIGIATALALRYGLHRAPFQLAPSWWSVGAISSLSVATIFVVAVAASQLGPYRSACWRDMRAIVGRFVPLKAI</sequence>
<feature type="transmembrane region" description="Helical" evidence="6">
    <location>
        <begin position="472"/>
        <end position="493"/>
    </location>
</feature>
<feature type="transmembrane region" description="Helical" evidence="6">
    <location>
        <begin position="45"/>
        <end position="69"/>
    </location>
</feature>
<dbReference type="HOGENOM" id="CLU_528605_0_0_5"/>
<evidence type="ECO:0000256" key="6">
    <source>
        <dbReference type="SAM" id="Phobius"/>
    </source>
</evidence>
<feature type="transmembrane region" description="Helical" evidence="6">
    <location>
        <begin position="438"/>
        <end position="460"/>
    </location>
</feature>
<evidence type="ECO:0000256" key="3">
    <source>
        <dbReference type="ARBA" id="ARBA00022692"/>
    </source>
</evidence>
<dbReference type="Pfam" id="PF13440">
    <property type="entry name" value="Polysacc_synt_3"/>
    <property type="match status" value="1"/>
</dbReference>
<feature type="transmembrane region" description="Helical" evidence="6">
    <location>
        <begin position="21"/>
        <end position="39"/>
    </location>
</feature>
<gene>
    <name evidence="7" type="ordered locus">bll6011</name>
</gene>
<protein>
    <submittedName>
        <fullName evidence="7">Bll6011 protein</fullName>
    </submittedName>
</protein>
<comment type="subcellular location">
    <subcellularLocation>
        <location evidence="1">Cell membrane</location>
        <topology evidence="1">Multi-pass membrane protein</topology>
    </subcellularLocation>
</comment>
<dbReference type="Proteomes" id="UP000002526">
    <property type="component" value="Chromosome"/>
</dbReference>
<keyword evidence="5 6" id="KW-0472">Membrane</keyword>
<name>Q89HI0_BRADU</name>
<evidence type="ECO:0000256" key="5">
    <source>
        <dbReference type="ARBA" id="ARBA00023136"/>
    </source>
</evidence>
<feature type="transmembrane region" description="Helical" evidence="6">
    <location>
        <begin position="380"/>
        <end position="400"/>
    </location>
</feature>
<dbReference type="PANTHER" id="PTHR30250">
    <property type="entry name" value="PST FAMILY PREDICTED COLANIC ACID TRANSPORTER"/>
    <property type="match status" value="1"/>
</dbReference>
<evidence type="ECO:0000256" key="1">
    <source>
        <dbReference type="ARBA" id="ARBA00004651"/>
    </source>
</evidence>
<keyword evidence="3 6" id="KW-0812">Transmembrane</keyword>
<feature type="transmembrane region" description="Helical" evidence="6">
    <location>
        <begin position="189"/>
        <end position="210"/>
    </location>
</feature>
<keyword evidence="2" id="KW-1003">Cell membrane</keyword>
<evidence type="ECO:0000256" key="4">
    <source>
        <dbReference type="ARBA" id="ARBA00022989"/>
    </source>
</evidence>
<dbReference type="GO" id="GO:0005886">
    <property type="term" value="C:plasma membrane"/>
    <property type="evidence" value="ECO:0000318"/>
    <property type="project" value="GO_Central"/>
</dbReference>
<dbReference type="PANTHER" id="PTHR30250:SF26">
    <property type="entry name" value="PSMA PROTEIN"/>
    <property type="match status" value="1"/>
</dbReference>
<evidence type="ECO:0000313" key="7">
    <source>
        <dbReference type="EMBL" id="BAC51276.1"/>
    </source>
</evidence>
<feature type="transmembrane region" description="Helical" evidence="6">
    <location>
        <begin position="406"/>
        <end position="426"/>
    </location>
</feature>
<dbReference type="OrthoDB" id="8183344at2"/>
<proteinExistence type="predicted"/>
<evidence type="ECO:0000256" key="2">
    <source>
        <dbReference type="ARBA" id="ARBA00022475"/>
    </source>
</evidence>